<keyword evidence="4" id="KW-0804">Transcription</keyword>
<feature type="compositionally biased region" description="Acidic residues" evidence="6">
    <location>
        <begin position="330"/>
        <end position="351"/>
    </location>
</feature>
<dbReference type="Proteomes" id="UP000317494">
    <property type="component" value="Unassembled WGS sequence"/>
</dbReference>
<evidence type="ECO:0000313" key="9">
    <source>
        <dbReference type="EMBL" id="TPX49709.1"/>
    </source>
</evidence>
<comment type="subcellular location">
    <subcellularLocation>
        <location evidence="1">Nucleus</location>
    </subcellularLocation>
</comment>
<dbReference type="GO" id="GO:0016251">
    <property type="term" value="F:RNA polymerase II general transcription initiation factor activity"/>
    <property type="evidence" value="ECO:0007669"/>
    <property type="project" value="TreeGrafter"/>
</dbReference>
<dbReference type="AlphaFoldDB" id="A0A507DDD4"/>
<evidence type="ECO:0000259" key="7">
    <source>
        <dbReference type="SMART" id="SM01370"/>
    </source>
</evidence>
<gene>
    <name evidence="8" type="ORF">SeLEV6574_g02274</name>
    <name evidence="9" type="ORF">SeMB42_g02504</name>
</gene>
<dbReference type="STRING" id="286115.A0A507DDD4"/>
<evidence type="ECO:0000256" key="2">
    <source>
        <dbReference type="ARBA" id="ARBA00009368"/>
    </source>
</evidence>
<dbReference type="GO" id="GO:0051123">
    <property type="term" value="P:RNA polymerase II preinitiation complex assembly"/>
    <property type="evidence" value="ECO:0007669"/>
    <property type="project" value="TreeGrafter"/>
</dbReference>
<feature type="region of interest" description="Disordered" evidence="6">
    <location>
        <begin position="308"/>
        <end position="399"/>
    </location>
</feature>
<dbReference type="EMBL" id="QEAM01000061">
    <property type="protein sequence ID" value="TPX48042.1"/>
    <property type="molecule type" value="Genomic_DNA"/>
</dbReference>
<feature type="region of interest" description="Disordered" evidence="6">
    <location>
        <begin position="413"/>
        <end position="442"/>
    </location>
</feature>
<dbReference type="VEuPathDB" id="FungiDB:SeMB42_g02504"/>
<keyword evidence="10" id="KW-1185">Reference proteome</keyword>
<evidence type="ECO:0000313" key="10">
    <source>
        <dbReference type="Proteomes" id="UP000317494"/>
    </source>
</evidence>
<name>A0A507DDD4_9FUNG</name>
<dbReference type="Proteomes" id="UP000320475">
    <property type="component" value="Unassembled WGS sequence"/>
</dbReference>
<reference evidence="10 11" key="1">
    <citation type="journal article" date="2019" name="Sci. Rep.">
        <title>Comparative genomics of chytrid fungi reveal insights into the obligate biotrophic and pathogenic lifestyle of Synchytrium endobioticum.</title>
        <authorList>
            <person name="van de Vossenberg B.T.L.H."/>
            <person name="Warris S."/>
            <person name="Nguyen H.D.T."/>
            <person name="van Gent-Pelzer M.P.E."/>
            <person name="Joly D.L."/>
            <person name="van de Geest H.C."/>
            <person name="Bonants P.J.M."/>
            <person name="Smith D.S."/>
            <person name="Levesque C.A."/>
            <person name="van der Lee T.A.J."/>
        </authorList>
    </citation>
    <scope>NUCLEOTIDE SEQUENCE [LARGE SCALE GENOMIC DNA]</scope>
    <source>
        <strain evidence="8 11">LEV6574</strain>
        <strain evidence="9 10">MB42</strain>
    </source>
</reference>
<comment type="caution">
    <text evidence="9">The sequence shown here is derived from an EMBL/GenBank/DDBJ whole genome shotgun (WGS) entry which is preliminary data.</text>
</comment>
<evidence type="ECO:0000313" key="11">
    <source>
        <dbReference type="Proteomes" id="UP000320475"/>
    </source>
</evidence>
<dbReference type="InterPro" id="IPR006751">
    <property type="entry name" value="TAFII55_prot_cons_reg"/>
</dbReference>
<dbReference type="CDD" id="cd08047">
    <property type="entry name" value="TAF7"/>
    <property type="match status" value="1"/>
</dbReference>
<dbReference type="SMART" id="SM01370">
    <property type="entry name" value="TAFII55_N"/>
    <property type="match status" value="1"/>
</dbReference>
<comment type="similarity">
    <text evidence="2">Belongs to the TAF7 family.</text>
</comment>
<keyword evidence="5" id="KW-0539">Nucleus</keyword>
<feature type="domain" description="TAFII55 protein conserved region" evidence="7">
    <location>
        <begin position="68"/>
        <end position="219"/>
    </location>
</feature>
<feature type="compositionally biased region" description="Acidic residues" evidence="6">
    <location>
        <begin position="413"/>
        <end position="426"/>
    </location>
</feature>
<dbReference type="EMBL" id="QEAN01000078">
    <property type="protein sequence ID" value="TPX49709.1"/>
    <property type="molecule type" value="Genomic_DNA"/>
</dbReference>
<organism evidence="9 10">
    <name type="scientific">Synchytrium endobioticum</name>
    <dbReference type="NCBI Taxonomy" id="286115"/>
    <lineage>
        <taxon>Eukaryota</taxon>
        <taxon>Fungi</taxon>
        <taxon>Fungi incertae sedis</taxon>
        <taxon>Chytridiomycota</taxon>
        <taxon>Chytridiomycota incertae sedis</taxon>
        <taxon>Chytridiomycetes</taxon>
        <taxon>Synchytriales</taxon>
        <taxon>Synchytriaceae</taxon>
        <taxon>Synchytrium</taxon>
    </lineage>
</organism>
<proteinExistence type="inferred from homology"/>
<dbReference type="GO" id="GO:0005669">
    <property type="term" value="C:transcription factor TFIID complex"/>
    <property type="evidence" value="ECO:0007669"/>
    <property type="project" value="InterPro"/>
</dbReference>
<dbReference type="Pfam" id="PF04658">
    <property type="entry name" value="TAFII55_N"/>
    <property type="match status" value="1"/>
</dbReference>
<evidence type="ECO:0000256" key="1">
    <source>
        <dbReference type="ARBA" id="ARBA00004123"/>
    </source>
</evidence>
<protein>
    <recommendedName>
        <fullName evidence="7">TAFII55 protein conserved region domain-containing protein</fullName>
    </recommendedName>
</protein>
<feature type="region of interest" description="Disordered" evidence="6">
    <location>
        <begin position="226"/>
        <end position="282"/>
    </location>
</feature>
<dbReference type="InterPro" id="IPR037817">
    <property type="entry name" value="TAF7"/>
</dbReference>
<keyword evidence="3" id="KW-0805">Transcription regulation</keyword>
<dbReference type="PANTHER" id="PTHR12228">
    <property type="entry name" value="TRANSCRIPTION INITIATION FACTOR TFIID 55 KD SUBUNIT-RELATED"/>
    <property type="match status" value="1"/>
</dbReference>
<evidence type="ECO:0000313" key="8">
    <source>
        <dbReference type="EMBL" id="TPX48042.1"/>
    </source>
</evidence>
<dbReference type="PANTHER" id="PTHR12228:SF0">
    <property type="entry name" value="TATA-BOX BINDING PROTEIN ASSOCIATED FACTOR 7"/>
    <property type="match status" value="1"/>
</dbReference>
<evidence type="ECO:0000256" key="3">
    <source>
        <dbReference type="ARBA" id="ARBA00023015"/>
    </source>
</evidence>
<evidence type="ECO:0000256" key="4">
    <source>
        <dbReference type="ARBA" id="ARBA00023163"/>
    </source>
</evidence>
<accession>A0A507DDD4</accession>
<evidence type="ECO:0000256" key="6">
    <source>
        <dbReference type="SAM" id="MobiDB-lite"/>
    </source>
</evidence>
<evidence type="ECO:0000256" key="5">
    <source>
        <dbReference type="ARBA" id="ARBA00023242"/>
    </source>
</evidence>
<feature type="compositionally biased region" description="Acidic residues" evidence="6">
    <location>
        <begin position="229"/>
        <end position="249"/>
    </location>
</feature>
<feature type="region of interest" description="Disordered" evidence="6">
    <location>
        <begin position="1"/>
        <end position="62"/>
    </location>
</feature>
<dbReference type="OrthoDB" id="153872at2759"/>
<sequence length="494" mass="56777">MTSLTALILRSKGGSTGGGSQNALSSQAPPKLPTLRLQATGQVKQKNKNKSKRPEPKPLEDGLADDFIEDHLILRLPQEQANRLRTTLKKGEATSDLSFYFTDSRRAVATIGKDKFRAKIVDLPCIIEAHKTYDNRQFYKISDISQMLLVEGPAPPNMDDTSILKPYEKTKDWRWEHGITPPMKWVRKRRFRPRMPTSAIEEVEREVLRLLEEDLLSEEIEIELRYLTEEDGIEPEEEESDPDEEMMDDQYDHPQHEYNLYNDMMPYDPNDPPPPPQQQQQQYAGYDYSTMPIQNLSIIQPQVLLQQPPPQQFLPPSTSNTPHKTRQAESDEEDEEEDYEEEGDEVFDQAFDEAFQGDGDEDEGDIFNPVSNVLPKTMMNSDAGDSGEEISMDNGDKDNLDEYEEVEIQFDDLGESGNEEEDEFEEVVIGGAGQDDAEDRNQLRRDLSTIQARIEHRDQEIAKTTNPILLKRMVDERKSMMDELMEKRNALQQM</sequence>